<feature type="non-terminal residue" evidence="1">
    <location>
        <position position="67"/>
    </location>
</feature>
<sequence>MTQRCPPPPCGPCAYFGPSSLCLCFNESLVPDKGHIGRLPLYFAHDVFDSQTFDPQIEFNAIGTETS</sequence>
<dbReference type="AlphaFoldDB" id="A0A6H5GYX3"/>
<organism evidence="1 2">
    <name type="scientific">Nesidiocoris tenuis</name>
    <dbReference type="NCBI Taxonomy" id="355587"/>
    <lineage>
        <taxon>Eukaryota</taxon>
        <taxon>Metazoa</taxon>
        <taxon>Ecdysozoa</taxon>
        <taxon>Arthropoda</taxon>
        <taxon>Hexapoda</taxon>
        <taxon>Insecta</taxon>
        <taxon>Pterygota</taxon>
        <taxon>Neoptera</taxon>
        <taxon>Paraneoptera</taxon>
        <taxon>Hemiptera</taxon>
        <taxon>Heteroptera</taxon>
        <taxon>Panheteroptera</taxon>
        <taxon>Cimicomorpha</taxon>
        <taxon>Miridae</taxon>
        <taxon>Dicyphina</taxon>
        <taxon>Nesidiocoris</taxon>
    </lineage>
</organism>
<reference evidence="1 2" key="1">
    <citation type="submission" date="2020-02" db="EMBL/GenBank/DDBJ databases">
        <authorList>
            <person name="Ferguson B K."/>
        </authorList>
    </citation>
    <scope>NUCLEOTIDE SEQUENCE [LARGE SCALE GENOMIC DNA]</scope>
</reference>
<accession>A0A6H5GYX3</accession>
<name>A0A6H5GYX3_9HEMI</name>
<dbReference type="EMBL" id="CADCXU010022590">
    <property type="protein sequence ID" value="CAB0010029.1"/>
    <property type="molecule type" value="Genomic_DNA"/>
</dbReference>
<gene>
    <name evidence="1" type="ORF">NTEN_LOCUS15094</name>
</gene>
<dbReference type="Proteomes" id="UP000479000">
    <property type="component" value="Unassembled WGS sequence"/>
</dbReference>
<evidence type="ECO:0000313" key="1">
    <source>
        <dbReference type="EMBL" id="CAB0010029.1"/>
    </source>
</evidence>
<protein>
    <submittedName>
        <fullName evidence="1">Uncharacterized protein</fullName>
    </submittedName>
</protein>
<keyword evidence="2" id="KW-1185">Reference proteome</keyword>
<evidence type="ECO:0000313" key="2">
    <source>
        <dbReference type="Proteomes" id="UP000479000"/>
    </source>
</evidence>
<proteinExistence type="predicted"/>